<dbReference type="EMBL" id="MFMM01000001">
    <property type="protein sequence ID" value="OGG85296.1"/>
    <property type="molecule type" value="Genomic_DNA"/>
</dbReference>
<dbReference type="PROSITE" id="PS50825">
    <property type="entry name" value="HYR"/>
    <property type="match status" value="1"/>
</dbReference>
<feature type="transmembrane region" description="Helical" evidence="2">
    <location>
        <begin position="626"/>
        <end position="647"/>
    </location>
</feature>
<sequence>MNYKFFSMKNTFLKKVTPILAVFALVISVLNFGSYDPYNEFAVLTPEVAQAELSLSDLNVNDLNINSLGEAGTSNSSNWSYCTVTASADTGSVEYGSSVTLTWSTENAATITINGETQNSLSGSRTFHNIQANTTYTLRATTADGSANCSTTVNIQCVPPVVVHPLCEMTPAEQTINSGSSANLTWSTTNAVSATLTSFGTVGLSGTQSTGPLSTTTSYTLTATAQNGETVQCHSIVKVKPPVEEILPSCDAFTATPTVIQKGQSATLAWATTNATRVVIDNAIGEVAASGTLSVSPLATTTYTLTAFGTGDKKDTCTATITVKDTPVETLPKCEAFTATPTTLPVGGGTVSLAWSTKDANSVSISPTIGSVAATGTTSVNIGTTTTYTLTASNVDGNKDTCAVTIVVPPPTNDAITCADNVTISVADSVIRRGNSTTLTWSTTGITGVAFDNGITSTALSGSTTVTPSNTTTYTLTATDGTTSVACPVTVRVDGGGGGGSNAPRCELEISDTKIKLGESVVLTWDSTRATELFIEDQTVDRKIVTTEGLSSSKKDELFEGKITVKPKEDTRYLLTVKRGSSTRTCAVKVEIEDGVTFTQIRDQQPLVAGISLTEVPYTGFEAGPILTLLFYSLLMAWALYVAYLIVIRRDVFGGLTLAAAPTPKLSPEQIRSDVFVAKVQVPEMTASTLPANLPTGGAVVGYANAALAETKVSTNVHNIDDAEMTAIENQAHAERILLSSDAIRHFIATTNNVAERTDALNQVIIAAKAQFPAEDGWIVLNEKRMQELCLVCAVNAKQTSAASYVPAVIPEGSGSLAEAIVGGNVLAAYELIGHRPMFALADAAADLDAVYRIRRGGNAVASELLMKSTASLTDAQVLAMIEALTGALDGTYNDEASAVKMSIMKAIKVVA</sequence>
<dbReference type="InterPro" id="IPR003410">
    <property type="entry name" value="HYR_dom"/>
</dbReference>
<proteinExistence type="predicted"/>
<comment type="caution">
    <text evidence="4">The sequence shown here is derived from an EMBL/GenBank/DDBJ whole genome shotgun (WGS) entry which is preliminary data.</text>
</comment>
<keyword evidence="1" id="KW-0677">Repeat</keyword>
<evidence type="ECO:0000256" key="1">
    <source>
        <dbReference type="ARBA" id="ARBA00022737"/>
    </source>
</evidence>
<feature type="domain" description="HYR" evidence="3">
    <location>
        <begin position="324"/>
        <end position="410"/>
    </location>
</feature>
<keyword evidence="2" id="KW-1133">Transmembrane helix</keyword>
<dbReference type="Proteomes" id="UP000177325">
    <property type="component" value="Unassembled WGS sequence"/>
</dbReference>
<evidence type="ECO:0000256" key="2">
    <source>
        <dbReference type="SAM" id="Phobius"/>
    </source>
</evidence>
<keyword evidence="2" id="KW-0812">Transmembrane</keyword>
<reference evidence="4 5" key="1">
    <citation type="journal article" date="2016" name="Nat. Commun.">
        <title>Thousands of microbial genomes shed light on interconnected biogeochemical processes in an aquifer system.</title>
        <authorList>
            <person name="Anantharaman K."/>
            <person name="Brown C.T."/>
            <person name="Hug L.A."/>
            <person name="Sharon I."/>
            <person name="Castelle C.J."/>
            <person name="Probst A.J."/>
            <person name="Thomas B.C."/>
            <person name="Singh A."/>
            <person name="Wilkins M.J."/>
            <person name="Karaoz U."/>
            <person name="Brodie E.L."/>
            <person name="Williams K.H."/>
            <person name="Hubbard S.S."/>
            <person name="Banfield J.F."/>
        </authorList>
    </citation>
    <scope>NUCLEOTIDE SEQUENCE [LARGE SCALE GENOMIC DNA]</scope>
</reference>
<evidence type="ECO:0000313" key="4">
    <source>
        <dbReference type="EMBL" id="OGG85296.1"/>
    </source>
</evidence>
<evidence type="ECO:0000259" key="3">
    <source>
        <dbReference type="PROSITE" id="PS50825"/>
    </source>
</evidence>
<organism evidence="4 5">
    <name type="scientific">Candidatus Kaiserbacteria bacterium RIFCSPLOWO2_12_FULL_45_26</name>
    <dbReference type="NCBI Taxonomy" id="1798525"/>
    <lineage>
        <taxon>Bacteria</taxon>
        <taxon>Candidatus Kaiseribacteriota</taxon>
    </lineage>
</organism>
<protein>
    <recommendedName>
        <fullName evidence="3">HYR domain-containing protein</fullName>
    </recommendedName>
</protein>
<accession>A0A1F6FHK6</accession>
<keyword evidence="2" id="KW-0472">Membrane</keyword>
<gene>
    <name evidence="4" type="ORF">A3G90_04560</name>
</gene>
<dbReference type="STRING" id="1798525.A3G90_04560"/>
<name>A0A1F6FHK6_9BACT</name>
<evidence type="ECO:0000313" key="5">
    <source>
        <dbReference type="Proteomes" id="UP000177325"/>
    </source>
</evidence>
<dbReference type="AlphaFoldDB" id="A0A1F6FHK6"/>